<dbReference type="Proteomes" id="UP000275749">
    <property type="component" value="Unassembled WGS sequence"/>
</dbReference>
<evidence type="ECO:0000256" key="7">
    <source>
        <dbReference type="ARBA" id="ARBA00022989"/>
    </source>
</evidence>
<evidence type="ECO:0000256" key="1">
    <source>
        <dbReference type="ARBA" id="ARBA00004651"/>
    </source>
</evidence>
<dbReference type="InterPro" id="IPR013833">
    <property type="entry name" value="Cyt_c_oxidase_su3_a-hlx"/>
</dbReference>
<keyword evidence="4" id="KW-1003">Cell membrane</keyword>
<name>A0A3N1ZZI0_9ACTN</name>
<feature type="transmembrane region" description="Helical" evidence="13">
    <location>
        <begin position="200"/>
        <end position="219"/>
    </location>
</feature>
<evidence type="ECO:0000256" key="11">
    <source>
        <dbReference type="ARBA" id="ARBA00047816"/>
    </source>
</evidence>
<organism evidence="15 16">
    <name type="scientific">Luteococcus japonicus</name>
    <dbReference type="NCBI Taxonomy" id="33984"/>
    <lineage>
        <taxon>Bacteria</taxon>
        <taxon>Bacillati</taxon>
        <taxon>Actinomycetota</taxon>
        <taxon>Actinomycetes</taxon>
        <taxon>Propionibacteriales</taxon>
        <taxon>Propionibacteriaceae</taxon>
        <taxon>Luteococcus</taxon>
    </lineage>
</organism>
<accession>A0A3N1ZZI0</accession>
<dbReference type="GO" id="GO:0004129">
    <property type="term" value="F:cytochrome-c oxidase activity"/>
    <property type="evidence" value="ECO:0007669"/>
    <property type="project" value="UniProtKB-EC"/>
</dbReference>
<dbReference type="Gene3D" id="1.20.120.80">
    <property type="entry name" value="Cytochrome c oxidase, subunit III, four-helix bundle"/>
    <property type="match status" value="1"/>
</dbReference>
<dbReference type="PROSITE" id="PS50253">
    <property type="entry name" value="COX3"/>
    <property type="match status" value="1"/>
</dbReference>
<evidence type="ECO:0000256" key="10">
    <source>
        <dbReference type="ARBA" id="ARBA00031625"/>
    </source>
</evidence>
<proteinExistence type="inferred from homology"/>
<dbReference type="EC" id="7.1.1.9" evidence="3"/>
<dbReference type="SUPFAM" id="SSF81452">
    <property type="entry name" value="Cytochrome c oxidase subunit III-like"/>
    <property type="match status" value="1"/>
</dbReference>
<evidence type="ECO:0000313" key="16">
    <source>
        <dbReference type="Proteomes" id="UP000275749"/>
    </source>
</evidence>
<feature type="transmembrane region" description="Helical" evidence="13">
    <location>
        <begin position="155"/>
        <end position="179"/>
    </location>
</feature>
<evidence type="ECO:0000256" key="13">
    <source>
        <dbReference type="SAM" id="Phobius"/>
    </source>
</evidence>
<dbReference type="Pfam" id="PF00510">
    <property type="entry name" value="COX3"/>
    <property type="match status" value="1"/>
</dbReference>
<feature type="domain" description="Heme-copper oxidase subunit III family profile" evidence="14">
    <location>
        <begin position="24"/>
        <end position="221"/>
    </location>
</feature>
<evidence type="ECO:0000256" key="12">
    <source>
        <dbReference type="RuleBase" id="RU003376"/>
    </source>
</evidence>
<sequence>MGAVHPIAPSRLHAPKGRPDMVPLGTWIWLASELMFFAALFAAYFMIREFTTGQALPGQENLFAANSEHLGKTFAWINTSILVLSSFACQLGVLKAEHGQVKRSSGLLNIAKWGMREWYILTFIMGSVFVAGQIWEYATLFSEGFFISTNAYWSAFFLATGFHGLHVFGGLLAFLFVLGRTYMARTFTHEQAVSAMVISYYWHFVDVIWIILFAVIYVLPN</sequence>
<keyword evidence="6" id="KW-1278">Translocase</keyword>
<comment type="subcellular location">
    <subcellularLocation>
        <location evidence="1 12">Cell membrane</location>
        <topology evidence="1 12">Multi-pass membrane protein</topology>
    </subcellularLocation>
</comment>
<protein>
    <recommendedName>
        <fullName evidence="3">cytochrome-c oxidase</fullName>
        <ecNumber evidence="3">7.1.1.9</ecNumber>
    </recommendedName>
    <alternativeName>
        <fullName evidence="9">Cytochrome aa3 subunit 3</fullName>
    </alternativeName>
    <alternativeName>
        <fullName evidence="10">Cytochrome c oxidase polypeptide III</fullName>
    </alternativeName>
</protein>
<comment type="similarity">
    <text evidence="2 12">Belongs to the cytochrome c oxidase subunit 3 family.</text>
</comment>
<dbReference type="InterPro" id="IPR000298">
    <property type="entry name" value="Cyt_c_oxidase-like_su3"/>
</dbReference>
<dbReference type="GO" id="GO:0005886">
    <property type="term" value="C:plasma membrane"/>
    <property type="evidence" value="ECO:0007669"/>
    <property type="project" value="UniProtKB-SubCell"/>
</dbReference>
<feature type="transmembrane region" description="Helical" evidence="13">
    <location>
        <begin position="21"/>
        <end position="47"/>
    </location>
</feature>
<dbReference type="PANTHER" id="PTHR11403:SF2">
    <property type="entry name" value="CYTOCHROME BO(3) UBIQUINOL OXIDASE SUBUNIT 3"/>
    <property type="match status" value="1"/>
</dbReference>
<dbReference type="CDD" id="cd00386">
    <property type="entry name" value="Heme_Cu_Oxidase_III_like"/>
    <property type="match status" value="1"/>
</dbReference>
<evidence type="ECO:0000256" key="5">
    <source>
        <dbReference type="ARBA" id="ARBA00022692"/>
    </source>
</evidence>
<reference evidence="15 16" key="1">
    <citation type="submission" date="2018-11" db="EMBL/GenBank/DDBJ databases">
        <title>Sequencing the genomes of 1000 actinobacteria strains.</title>
        <authorList>
            <person name="Klenk H.-P."/>
        </authorList>
    </citation>
    <scope>NUCLEOTIDE SEQUENCE [LARGE SCALE GENOMIC DNA]</scope>
    <source>
        <strain evidence="15 16">DSM 10546</strain>
    </source>
</reference>
<evidence type="ECO:0000256" key="3">
    <source>
        <dbReference type="ARBA" id="ARBA00012949"/>
    </source>
</evidence>
<dbReference type="PANTHER" id="PTHR11403">
    <property type="entry name" value="CYTOCHROME C OXIDASE SUBUNIT III"/>
    <property type="match status" value="1"/>
</dbReference>
<evidence type="ECO:0000256" key="9">
    <source>
        <dbReference type="ARBA" id="ARBA00031400"/>
    </source>
</evidence>
<evidence type="ECO:0000256" key="6">
    <source>
        <dbReference type="ARBA" id="ARBA00022967"/>
    </source>
</evidence>
<gene>
    <name evidence="15" type="ORF">EDD41_2839</name>
</gene>
<dbReference type="InterPro" id="IPR024791">
    <property type="entry name" value="Cyt_c/ubiquinol_Oxase_su3"/>
</dbReference>
<comment type="catalytic activity">
    <reaction evidence="11">
        <text>4 Fe(II)-[cytochrome c] + O2 + 8 H(+)(in) = 4 Fe(III)-[cytochrome c] + 2 H2O + 4 H(+)(out)</text>
        <dbReference type="Rhea" id="RHEA:11436"/>
        <dbReference type="Rhea" id="RHEA-COMP:10350"/>
        <dbReference type="Rhea" id="RHEA-COMP:14399"/>
        <dbReference type="ChEBI" id="CHEBI:15377"/>
        <dbReference type="ChEBI" id="CHEBI:15378"/>
        <dbReference type="ChEBI" id="CHEBI:15379"/>
        <dbReference type="ChEBI" id="CHEBI:29033"/>
        <dbReference type="ChEBI" id="CHEBI:29034"/>
        <dbReference type="EC" id="7.1.1.9"/>
    </reaction>
</comment>
<dbReference type="FunFam" id="1.20.120.80:FF:000001">
    <property type="entry name" value="Cytochrome (Ubi)quinol oxidase subunit III"/>
    <property type="match status" value="1"/>
</dbReference>
<dbReference type="EMBL" id="RKHG01000001">
    <property type="protein sequence ID" value="ROR55562.1"/>
    <property type="molecule type" value="Genomic_DNA"/>
</dbReference>
<dbReference type="GO" id="GO:0019646">
    <property type="term" value="P:aerobic electron transport chain"/>
    <property type="evidence" value="ECO:0007669"/>
    <property type="project" value="InterPro"/>
</dbReference>
<keyword evidence="8 13" id="KW-0472">Membrane</keyword>
<evidence type="ECO:0000313" key="15">
    <source>
        <dbReference type="EMBL" id="ROR55562.1"/>
    </source>
</evidence>
<evidence type="ECO:0000259" key="14">
    <source>
        <dbReference type="PROSITE" id="PS50253"/>
    </source>
</evidence>
<keyword evidence="7 13" id="KW-1133">Transmembrane helix</keyword>
<evidence type="ECO:0000256" key="4">
    <source>
        <dbReference type="ARBA" id="ARBA00022475"/>
    </source>
</evidence>
<comment type="caution">
    <text evidence="15">The sequence shown here is derived from an EMBL/GenBank/DDBJ whole genome shotgun (WGS) entry which is preliminary data.</text>
</comment>
<feature type="transmembrane region" description="Helical" evidence="13">
    <location>
        <begin position="117"/>
        <end position="135"/>
    </location>
</feature>
<dbReference type="InterPro" id="IPR035973">
    <property type="entry name" value="Cyt_c_oxidase_su3-like_sf"/>
</dbReference>
<dbReference type="AlphaFoldDB" id="A0A3N1ZZI0"/>
<keyword evidence="5 12" id="KW-0812">Transmembrane</keyword>
<evidence type="ECO:0000256" key="2">
    <source>
        <dbReference type="ARBA" id="ARBA00010581"/>
    </source>
</evidence>
<evidence type="ECO:0000256" key="8">
    <source>
        <dbReference type="ARBA" id="ARBA00023136"/>
    </source>
</evidence>